<proteinExistence type="predicted"/>
<dbReference type="Gene3D" id="3.40.50.150">
    <property type="entry name" value="Vaccinia Virus protein VP39"/>
    <property type="match status" value="1"/>
</dbReference>
<protein>
    <submittedName>
        <fullName evidence="2">Demethylrebeccamycin-D-glucose O-methyltransferase</fullName>
        <ecNumber evidence="2">2.1.1.164</ecNumber>
    </submittedName>
</protein>
<reference evidence="2" key="1">
    <citation type="submission" date="2015-05" db="EMBL/GenBank/DDBJ databases">
        <title>The complete genome of Altererythrobacter atlanticus strain 26DY36.</title>
        <authorList>
            <person name="Wu Y.-H."/>
            <person name="Cheng H."/>
            <person name="Wu X.-W."/>
        </authorList>
    </citation>
    <scope>NUCLEOTIDE SEQUENCE [LARGE SCALE GENOMIC DNA]</scope>
    <source>
        <strain evidence="2">26DY36</strain>
    </source>
</reference>
<dbReference type="SUPFAM" id="SSF53335">
    <property type="entry name" value="S-adenosyl-L-methionine-dependent methyltransferases"/>
    <property type="match status" value="1"/>
</dbReference>
<dbReference type="EMBL" id="CP011452">
    <property type="protein sequence ID" value="AKH41499.1"/>
    <property type="molecule type" value="Genomic_DNA"/>
</dbReference>
<evidence type="ECO:0000256" key="1">
    <source>
        <dbReference type="ARBA" id="ARBA00022679"/>
    </source>
</evidence>
<accession>A0A0F7KPK8</accession>
<dbReference type="EC" id="2.1.1.164" evidence="2"/>
<dbReference type="GO" id="GO:0032259">
    <property type="term" value="P:methylation"/>
    <property type="evidence" value="ECO:0007669"/>
    <property type="project" value="UniProtKB-KW"/>
</dbReference>
<dbReference type="InterPro" id="IPR050447">
    <property type="entry name" value="Erg6_SMT_methyltransf"/>
</dbReference>
<gene>
    <name evidence="2" type="primary">rebM</name>
    <name evidence="2" type="ORF">WYH_00440</name>
</gene>
<sequence length="255" mass="28471">MQAEEARNRRIASERDFHNDRFSEEVRDAQGKYYASIKHGSRLFSDRVAERVRGADALEYGCGAAIQGPHLARIARTLTGIDISDVAIADAKAAAASAGLANTTYCTMNAEDMTFADNSFDFVFGRGIIHHLDLESSFASIARVLRPGGTALFWEPLGHNPVLNRYRDKTPEARTPDEHPLLRSDFDLAENYFEIAELRFYGLTTILSVPVRDTPLGDAVLKLTSVIDEALFKSPLRWFAWYTLMEFHKPAASLN</sequence>
<evidence type="ECO:0000313" key="2">
    <source>
        <dbReference type="EMBL" id="AKH41499.1"/>
    </source>
</evidence>
<dbReference type="Pfam" id="PF08241">
    <property type="entry name" value="Methyltransf_11"/>
    <property type="match status" value="1"/>
</dbReference>
<dbReference type="Proteomes" id="UP000034392">
    <property type="component" value="Chromosome"/>
</dbReference>
<dbReference type="RefSeq" id="WP_046902523.1">
    <property type="nucleotide sequence ID" value="NZ_CP011452.2"/>
</dbReference>
<dbReference type="OrthoDB" id="9787738at2"/>
<dbReference type="InterPro" id="IPR029063">
    <property type="entry name" value="SAM-dependent_MTases_sf"/>
</dbReference>
<dbReference type="PANTHER" id="PTHR44068:SF11">
    <property type="entry name" value="GERANYL DIPHOSPHATE 2-C-METHYLTRANSFERASE"/>
    <property type="match status" value="1"/>
</dbReference>
<keyword evidence="2" id="KW-0489">Methyltransferase</keyword>
<dbReference type="InterPro" id="IPR013216">
    <property type="entry name" value="Methyltransf_11"/>
</dbReference>
<keyword evidence="3" id="KW-1185">Reference proteome</keyword>
<dbReference type="STRING" id="1267766.WYH_00440"/>
<keyword evidence="1 2" id="KW-0808">Transferase</keyword>
<dbReference type="GO" id="GO:0102082">
    <property type="term" value="F:demethylrebeccamycin--D-glucose O-methyltransferase activity"/>
    <property type="evidence" value="ECO:0007669"/>
    <property type="project" value="UniProtKB-EC"/>
</dbReference>
<name>A0A0F7KPK8_9SPHN</name>
<dbReference type="CDD" id="cd02440">
    <property type="entry name" value="AdoMet_MTases"/>
    <property type="match status" value="1"/>
</dbReference>
<dbReference type="PATRIC" id="fig|1267766.3.peg.444"/>
<evidence type="ECO:0000313" key="3">
    <source>
        <dbReference type="Proteomes" id="UP000034392"/>
    </source>
</evidence>
<organism evidence="2 3">
    <name type="scientific">Croceibacterium atlanticum</name>
    <dbReference type="NCBI Taxonomy" id="1267766"/>
    <lineage>
        <taxon>Bacteria</taxon>
        <taxon>Pseudomonadati</taxon>
        <taxon>Pseudomonadota</taxon>
        <taxon>Alphaproteobacteria</taxon>
        <taxon>Sphingomonadales</taxon>
        <taxon>Erythrobacteraceae</taxon>
        <taxon>Croceibacterium</taxon>
    </lineage>
</organism>
<dbReference type="PANTHER" id="PTHR44068">
    <property type="entry name" value="ZGC:194242"/>
    <property type="match status" value="1"/>
</dbReference>
<dbReference type="KEGG" id="aay:WYH_00440"/>
<dbReference type="AlphaFoldDB" id="A0A0F7KPK8"/>
<dbReference type="GO" id="GO:0008757">
    <property type="term" value="F:S-adenosylmethionine-dependent methyltransferase activity"/>
    <property type="evidence" value="ECO:0007669"/>
    <property type="project" value="InterPro"/>
</dbReference>